<evidence type="ECO:0000256" key="1">
    <source>
        <dbReference type="SAM" id="MobiDB-lite"/>
    </source>
</evidence>
<feature type="domain" description="BTB" evidence="2">
    <location>
        <begin position="6"/>
        <end position="74"/>
    </location>
</feature>
<dbReference type="VEuPathDB" id="FungiDB:RhiirFUN_000483"/>
<dbReference type="InterPro" id="IPR000210">
    <property type="entry name" value="BTB/POZ_dom"/>
</dbReference>
<dbReference type="HOGENOM" id="CLU_063742_0_0_1"/>
<feature type="compositionally biased region" description="Polar residues" evidence="1">
    <location>
        <begin position="157"/>
        <end position="201"/>
    </location>
</feature>
<dbReference type="InterPro" id="IPR003131">
    <property type="entry name" value="T1-type_BTB"/>
</dbReference>
<dbReference type="AlphaFoldDB" id="U9TMP2"/>
<dbReference type="PANTHER" id="PTHR14499">
    <property type="entry name" value="POTASSIUM CHANNEL TETRAMERIZATION DOMAIN-CONTAINING"/>
    <property type="match status" value="1"/>
</dbReference>
<dbReference type="SMART" id="SM00225">
    <property type="entry name" value="BTB"/>
    <property type="match status" value="1"/>
</dbReference>
<dbReference type="eggNOG" id="KOG3713">
    <property type="taxonomic scope" value="Eukaryota"/>
</dbReference>
<dbReference type="SUPFAM" id="SSF54695">
    <property type="entry name" value="POZ domain"/>
    <property type="match status" value="1"/>
</dbReference>
<feature type="compositionally biased region" description="Polar residues" evidence="1">
    <location>
        <begin position="129"/>
        <end position="148"/>
    </location>
</feature>
<dbReference type="PROSITE" id="PS50097">
    <property type="entry name" value="BTB"/>
    <property type="match status" value="1"/>
</dbReference>
<proteinExistence type="predicted"/>
<evidence type="ECO:0000313" key="3">
    <source>
        <dbReference type="EMBL" id="ESA09420.1"/>
    </source>
</evidence>
<organism evidence="3">
    <name type="scientific">Rhizophagus irregularis (strain DAOM 181602 / DAOM 197198 / MUCL 43194)</name>
    <name type="common">Arbuscular mycorrhizal fungus</name>
    <name type="synonym">Glomus intraradices</name>
    <dbReference type="NCBI Taxonomy" id="747089"/>
    <lineage>
        <taxon>Eukaryota</taxon>
        <taxon>Fungi</taxon>
        <taxon>Fungi incertae sedis</taxon>
        <taxon>Mucoromycota</taxon>
        <taxon>Glomeromycotina</taxon>
        <taxon>Glomeromycetes</taxon>
        <taxon>Glomerales</taxon>
        <taxon>Glomeraceae</taxon>
        <taxon>Rhizophagus</taxon>
    </lineage>
</organism>
<feature type="region of interest" description="Disordered" evidence="1">
    <location>
        <begin position="129"/>
        <end position="209"/>
    </location>
</feature>
<name>U9TMP2_RHIID</name>
<dbReference type="PANTHER" id="PTHR14499:SF138">
    <property type="entry name" value="BTB DOMAIN-CONTAINING PROTEIN"/>
    <property type="match status" value="1"/>
</dbReference>
<dbReference type="Gene3D" id="3.30.710.10">
    <property type="entry name" value="Potassium Channel Kv1.1, Chain A"/>
    <property type="match status" value="1"/>
</dbReference>
<evidence type="ECO:0000259" key="2">
    <source>
        <dbReference type="PROSITE" id="PS50097"/>
    </source>
</evidence>
<dbReference type="GO" id="GO:0051260">
    <property type="term" value="P:protein homooligomerization"/>
    <property type="evidence" value="ECO:0007669"/>
    <property type="project" value="InterPro"/>
</dbReference>
<dbReference type="InterPro" id="IPR011333">
    <property type="entry name" value="SKP1/BTB/POZ_sf"/>
</dbReference>
<dbReference type="Pfam" id="PF02214">
    <property type="entry name" value="BTB_2"/>
    <property type="match status" value="1"/>
</dbReference>
<reference evidence="3" key="1">
    <citation type="submission" date="2013-07" db="EMBL/GenBank/DDBJ databases">
        <title>The genome of an arbuscular mycorrhizal fungus provides insights into the evolution of the oldest plant symbiosis.</title>
        <authorList>
            <consortium name="DOE Joint Genome Institute"/>
            <person name="Tisserant E."/>
            <person name="Malbreil M."/>
            <person name="Kuo A."/>
            <person name="Kohler A."/>
            <person name="Symeonidi A."/>
            <person name="Balestrini R."/>
            <person name="Charron P."/>
            <person name="Duensing N."/>
            <person name="Frei-dit-Frey N."/>
            <person name="Gianinazzi-Pearson V."/>
            <person name="Gilbert B."/>
            <person name="Handa Y."/>
            <person name="Hijri M."/>
            <person name="Kaul R."/>
            <person name="Kawaguchi M."/>
            <person name="Krajinski F."/>
            <person name="Lammers P."/>
            <person name="Lapierre D."/>
            <person name="Masclaux F.G."/>
            <person name="Murat C."/>
            <person name="Morin E."/>
            <person name="Ndikumana S."/>
            <person name="Pagni M."/>
            <person name="Petitpierre D."/>
            <person name="Requena N."/>
            <person name="Rosikiewicz P."/>
            <person name="Riley R."/>
            <person name="Saito K."/>
            <person name="San Clemente H."/>
            <person name="Shapiro H."/>
            <person name="van Tuinen D."/>
            <person name="Becard G."/>
            <person name="Bonfante P."/>
            <person name="Paszkowski U."/>
            <person name="Shachar-Hill Y."/>
            <person name="Young J.P."/>
            <person name="Sanders I.R."/>
            <person name="Henrissat B."/>
            <person name="Rensing S.A."/>
            <person name="Grigoriev I.V."/>
            <person name="Corradi N."/>
            <person name="Roux C."/>
            <person name="Martin F."/>
        </authorList>
    </citation>
    <scope>NUCLEOTIDE SEQUENCE</scope>
    <source>
        <strain evidence="3">DAOM 197198</strain>
    </source>
</reference>
<accession>U9TMP2</accession>
<dbReference type="EMBL" id="KI288111">
    <property type="protein sequence ID" value="ESA09420.1"/>
    <property type="molecule type" value="Genomic_DNA"/>
</dbReference>
<gene>
    <name evidence="3" type="ORF">GLOINDRAFT_97819</name>
</gene>
<protein>
    <recommendedName>
        <fullName evidence="2">BTB domain-containing protein</fullName>
    </recommendedName>
</protein>
<sequence>MGSNDERIILNVGGIKYETNRSTLTKYPETYLGTIFGENFKRQKKDNEYFFDRNGYAFRYILEYHRTGQILWAPSNDSGLCNGVSLKEMVLEFEFFKIPNELNEDHDDKEYDLNEIRDLFKELSVTSFPSKTLNDSKNESLSINNPPSTIGDDRRNLVTTGTQSHYPNTQYPQHSNTSQHSNISQNSQYHNPVSQTYSSTPNINNTNNNVEMGRLRRWATVEEHGKDNQHSSSIEFDLDLDRIKEIMKPFKACGVKLLEWYGNEIVKN</sequence>